<dbReference type="GO" id="GO:0005634">
    <property type="term" value="C:nucleus"/>
    <property type="evidence" value="ECO:0007669"/>
    <property type="project" value="UniProtKB-SubCell"/>
</dbReference>
<dbReference type="AlphaFoldDB" id="A0AAU9PAU3"/>
<evidence type="ECO:0000256" key="1">
    <source>
        <dbReference type="ARBA" id="ARBA00004123"/>
    </source>
</evidence>
<evidence type="ECO:0000256" key="3">
    <source>
        <dbReference type="ARBA" id="ARBA00023015"/>
    </source>
</evidence>
<keyword evidence="6" id="KW-0539">Nucleus</keyword>
<reference evidence="8 9" key="1">
    <citation type="submission" date="2022-01" db="EMBL/GenBank/DDBJ databases">
        <authorList>
            <person name="Xiong W."/>
            <person name="Schranz E."/>
        </authorList>
    </citation>
    <scope>NUCLEOTIDE SEQUENCE [LARGE SCALE GENOMIC DNA]</scope>
</reference>
<proteinExistence type="predicted"/>
<protein>
    <recommendedName>
        <fullName evidence="7">AP2/ERF domain-containing protein</fullName>
    </recommendedName>
</protein>
<evidence type="ECO:0000256" key="5">
    <source>
        <dbReference type="ARBA" id="ARBA00023163"/>
    </source>
</evidence>
<gene>
    <name evidence="8" type="ORF">LVIROSA_LOCUS32906</name>
</gene>
<dbReference type="FunFam" id="3.30.730.10:FF:000001">
    <property type="entry name" value="Ethylene-responsive transcription factor 2"/>
    <property type="match status" value="1"/>
</dbReference>
<dbReference type="InterPro" id="IPR016177">
    <property type="entry name" value="DNA-bd_dom_sf"/>
</dbReference>
<feature type="domain" description="AP2/ERF" evidence="7">
    <location>
        <begin position="78"/>
        <end position="136"/>
    </location>
</feature>
<dbReference type="GO" id="GO:0003677">
    <property type="term" value="F:DNA binding"/>
    <property type="evidence" value="ECO:0007669"/>
    <property type="project" value="UniProtKB-KW"/>
</dbReference>
<dbReference type="GO" id="GO:0009873">
    <property type="term" value="P:ethylene-activated signaling pathway"/>
    <property type="evidence" value="ECO:0007669"/>
    <property type="project" value="InterPro"/>
</dbReference>
<comment type="caution">
    <text evidence="8">The sequence shown here is derived from an EMBL/GenBank/DDBJ whole genome shotgun (WGS) entry which is preliminary data.</text>
</comment>
<dbReference type="Proteomes" id="UP001157418">
    <property type="component" value="Unassembled WGS sequence"/>
</dbReference>
<dbReference type="InterPro" id="IPR036955">
    <property type="entry name" value="AP2/ERF_dom_sf"/>
</dbReference>
<keyword evidence="5" id="KW-0804">Transcription</keyword>
<dbReference type="EMBL" id="CAKMRJ010005523">
    <property type="protein sequence ID" value="CAH1447284.1"/>
    <property type="molecule type" value="Genomic_DNA"/>
</dbReference>
<dbReference type="PRINTS" id="PR00367">
    <property type="entry name" value="ETHRSPELEMNT"/>
</dbReference>
<dbReference type="GO" id="GO:0003700">
    <property type="term" value="F:DNA-binding transcription factor activity"/>
    <property type="evidence" value="ECO:0007669"/>
    <property type="project" value="InterPro"/>
</dbReference>
<evidence type="ECO:0000256" key="4">
    <source>
        <dbReference type="ARBA" id="ARBA00023125"/>
    </source>
</evidence>
<name>A0AAU9PAU3_9ASTR</name>
<evidence type="ECO:0000256" key="2">
    <source>
        <dbReference type="ARBA" id="ARBA00022821"/>
    </source>
</evidence>
<evidence type="ECO:0000313" key="8">
    <source>
        <dbReference type="EMBL" id="CAH1447284.1"/>
    </source>
</evidence>
<evidence type="ECO:0000259" key="7">
    <source>
        <dbReference type="PROSITE" id="PS51032"/>
    </source>
</evidence>
<dbReference type="InterPro" id="IPR044808">
    <property type="entry name" value="ERF_plant"/>
</dbReference>
<dbReference type="SMART" id="SM00380">
    <property type="entry name" value="AP2"/>
    <property type="match status" value="1"/>
</dbReference>
<dbReference type="PANTHER" id="PTHR31190:SF469">
    <property type="entry name" value="ETHYLENE-RESPONSIVE TRANSCRIPTION FACTOR 1B-LIKE"/>
    <property type="match status" value="1"/>
</dbReference>
<evidence type="ECO:0000256" key="6">
    <source>
        <dbReference type="ARBA" id="ARBA00023242"/>
    </source>
</evidence>
<keyword evidence="4" id="KW-0238">DNA-binding</keyword>
<dbReference type="InterPro" id="IPR001471">
    <property type="entry name" value="AP2/ERF_dom"/>
</dbReference>
<evidence type="ECO:0000313" key="9">
    <source>
        <dbReference type="Proteomes" id="UP001157418"/>
    </source>
</evidence>
<sequence>MATFTQYESQTSDYSPETSCSWDELLFQHNAHPFNQFESDDMFLPDMLAAVESAEFPKLNSSAMKEEVVTYEPEKMKSYRGVRKRPWGKFAAEIRDSTRNGIRVWLGTFDTAEAAAMAYDQAAFSTRGPLAVLNFPVERVEKLLQEMKYGLEEGCSPVMTLKKRHCLRKKTVAGKKKAVAMNLPEQKSTVVLEDLGVDYLESLLLLGESSTPHFN</sequence>
<dbReference type="CDD" id="cd00018">
    <property type="entry name" value="AP2"/>
    <property type="match status" value="1"/>
</dbReference>
<keyword evidence="9" id="KW-1185">Reference proteome</keyword>
<dbReference type="PANTHER" id="PTHR31190">
    <property type="entry name" value="DNA-BINDING DOMAIN"/>
    <property type="match status" value="1"/>
</dbReference>
<dbReference type="SUPFAM" id="SSF54171">
    <property type="entry name" value="DNA-binding domain"/>
    <property type="match status" value="1"/>
</dbReference>
<organism evidence="8 9">
    <name type="scientific">Lactuca virosa</name>
    <dbReference type="NCBI Taxonomy" id="75947"/>
    <lineage>
        <taxon>Eukaryota</taxon>
        <taxon>Viridiplantae</taxon>
        <taxon>Streptophyta</taxon>
        <taxon>Embryophyta</taxon>
        <taxon>Tracheophyta</taxon>
        <taxon>Spermatophyta</taxon>
        <taxon>Magnoliopsida</taxon>
        <taxon>eudicotyledons</taxon>
        <taxon>Gunneridae</taxon>
        <taxon>Pentapetalae</taxon>
        <taxon>asterids</taxon>
        <taxon>campanulids</taxon>
        <taxon>Asterales</taxon>
        <taxon>Asteraceae</taxon>
        <taxon>Cichorioideae</taxon>
        <taxon>Cichorieae</taxon>
        <taxon>Lactucinae</taxon>
        <taxon>Lactuca</taxon>
    </lineage>
</organism>
<comment type="subcellular location">
    <subcellularLocation>
        <location evidence="1">Nucleus</location>
    </subcellularLocation>
</comment>
<dbReference type="Gene3D" id="3.30.730.10">
    <property type="entry name" value="AP2/ERF domain"/>
    <property type="match status" value="1"/>
</dbReference>
<dbReference type="Pfam" id="PF00847">
    <property type="entry name" value="AP2"/>
    <property type="match status" value="1"/>
</dbReference>
<accession>A0AAU9PAU3</accession>
<dbReference type="PROSITE" id="PS51032">
    <property type="entry name" value="AP2_ERF"/>
    <property type="match status" value="1"/>
</dbReference>
<keyword evidence="3" id="KW-0805">Transcription regulation</keyword>
<keyword evidence="2" id="KW-0611">Plant defense</keyword>
<dbReference type="GO" id="GO:0006952">
    <property type="term" value="P:defense response"/>
    <property type="evidence" value="ECO:0007669"/>
    <property type="project" value="UniProtKB-KW"/>
</dbReference>